<evidence type="ECO:0000313" key="3">
    <source>
        <dbReference type="Proteomes" id="UP000708208"/>
    </source>
</evidence>
<organism evidence="2 3">
    <name type="scientific">Allacma fusca</name>
    <dbReference type="NCBI Taxonomy" id="39272"/>
    <lineage>
        <taxon>Eukaryota</taxon>
        <taxon>Metazoa</taxon>
        <taxon>Ecdysozoa</taxon>
        <taxon>Arthropoda</taxon>
        <taxon>Hexapoda</taxon>
        <taxon>Collembola</taxon>
        <taxon>Symphypleona</taxon>
        <taxon>Sminthuridae</taxon>
        <taxon>Allacma</taxon>
    </lineage>
</organism>
<dbReference type="Proteomes" id="UP000708208">
    <property type="component" value="Unassembled WGS sequence"/>
</dbReference>
<reference evidence="2" key="1">
    <citation type="submission" date="2021-06" db="EMBL/GenBank/DDBJ databases">
        <authorList>
            <person name="Hodson N. C."/>
            <person name="Mongue J. A."/>
            <person name="Jaron S. K."/>
        </authorList>
    </citation>
    <scope>NUCLEOTIDE SEQUENCE</scope>
</reference>
<evidence type="ECO:0000313" key="2">
    <source>
        <dbReference type="EMBL" id="CAG7785932.1"/>
    </source>
</evidence>
<feature type="chain" id="PRO_5035166599" evidence="1">
    <location>
        <begin position="21"/>
        <end position="226"/>
    </location>
</feature>
<feature type="non-terminal residue" evidence="2">
    <location>
        <position position="1"/>
    </location>
</feature>
<protein>
    <submittedName>
        <fullName evidence="2">Uncharacterized protein</fullName>
    </submittedName>
</protein>
<name>A0A8J2KCN2_9HEXA</name>
<feature type="signal peptide" evidence="1">
    <location>
        <begin position="1"/>
        <end position="20"/>
    </location>
</feature>
<keyword evidence="1" id="KW-0732">Signal</keyword>
<evidence type="ECO:0000256" key="1">
    <source>
        <dbReference type="SAM" id="SignalP"/>
    </source>
</evidence>
<gene>
    <name evidence="2" type="ORF">AFUS01_LOCUS24527</name>
</gene>
<accession>A0A8J2KCN2</accession>
<dbReference type="EMBL" id="CAJVCH010307432">
    <property type="protein sequence ID" value="CAG7785932.1"/>
    <property type="molecule type" value="Genomic_DNA"/>
</dbReference>
<keyword evidence="3" id="KW-1185">Reference proteome</keyword>
<comment type="caution">
    <text evidence="2">The sequence shown here is derived from an EMBL/GenBank/DDBJ whole genome shotgun (WGS) entry which is preliminary data.</text>
</comment>
<dbReference type="AlphaFoldDB" id="A0A8J2KCN2"/>
<proteinExistence type="predicted"/>
<sequence length="226" mass="25557">MTRKRFFPVLLLLACSGVLAQEDFKKFYFPMFHSELMPFSETLPLEAGYEVELSMDNVYRYSLVLEQMSVSSCSDVNHPKIIVEKGDNFEEKIELCYEALSYTDGRFSSQTFILTDGYNSSRVRKEGTWGPSDTALLVVSRFAYGFGGCDQCSPSTFCCDQTDSCAMESQITSNIFEDTVQCITKDLLCDGHPSCGKQCSKDEDTAVCSLEKLYFPFFQEKTILFS</sequence>